<comment type="pathway">
    <text evidence="1">Secondary metabolite biosynthesis.</text>
</comment>
<evidence type="ECO:0000256" key="3">
    <source>
        <dbReference type="SAM" id="Phobius"/>
    </source>
</evidence>
<sequence length="540" mass="60233">MSNTIIAPPALAANLPAPILSTINTPSFIVLAITALFLYLCATAVYNLYFSPIAAIPGPWYAAISDFWLTTHVARLQQCMTVQALFERYGPVVRVGPNKVAFCDLTTMRSVYCVHKFDKSPFYKALLTNNNDHAMTTLPHSEHVVRRKAYAPHYNLSHLMQFQPEVSDSVIKVVQILESQQGKASVSCSELFRHLMVDIISTTVFGSRPGALDNLAMGIQDILSQAVCDFPTRGIVRSFIPTWAWKLVCRIPNDAWRRICSSDKIMADFVRGRLDDTAAKLHATPDVGEKEERIPLIQRMLQHRVSGSQDGLSVQNIISECMGHLVAGVDTSSTTLSYFCWELTRRADVLKNLQAELDEHMPDRRVIPDFSVLCKLPYLNAFIKEGMRVYGPAPSLLERVVGSTTASKVDDSFDMMGYALPPGTVVATQAWSMHRDPEVFPSPETFLPDRWLPVEGVEGEEERIARMLQHLMPFGVGTRQCGGQNLAQITVRAAIAAIVSNFEISANRTETNERTMQIKDAFVIHPATKECRLVFTPRKC</sequence>
<proteinExistence type="predicted"/>
<dbReference type="GO" id="GO:0004497">
    <property type="term" value="F:monooxygenase activity"/>
    <property type="evidence" value="ECO:0007669"/>
    <property type="project" value="InterPro"/>
</dbReference>
<dbReference type="GO" id="GO:0020037">
    <property type="term" value="F:heme binding"/>
    <property type="evidence" value="ECO:0007669"/>
    <property type="project" value="InterPro"/>
</dbReference>
<dbReference type="STRING" id="1328759.A0A5C2SVD5"/>
<gene>
    <name evidence="4" type="ORF">L227DRAFT_491714</name>
</gene>
<reference evidence="4" key="1">
    <citation type="journal article" date="2018" name="Genome Biol. Evol.">
        <title>Genomics and development of Lentinus tigrinus, a white-rot wood-decaying mushroom with dimorphic fruiting bodies.</title>
        <authorList>
            <person name="Wu B."/>
            <person name="Xu Z."/>
            <person name="Knudson A."/>
            <person name="Carlson A."/>
            <person name="Chen N."/>
            <person name="Kovaka S."/>
            <person name="LaButti K."/>
            <person name="Lipzen A."/>
            <person name="Pennachio C."/>
            <person name="Riley R."/>
            <person name="Schakwitz W."/>
            <person name="Umezawa K."/>
            <person name="Ohm R.A."/>
            <person name="Grigoriev I.V."/>
            <person name="Nagy L.G."/>
            <person name="Gibbons J."/>
            <person name="Hibbett D."/>
        </authorList>
    </citation>
    <scope>NUCLEOTIDE SEQUENCE [LARGE SCALE GENOMIC DNA]</scope>
    <source>
        <strain evidence="4">ALCF2SS1-6</strain>
    </source>
</reference>
<dbReference type="Pfam" id="PF00067">
    <property type="entry name" value="p450"/>
    <property type="match status" value="1"/>
</dbReference>
<keyword evidence="3" id="KW-0472">Membrane</keyword>
<feature type="transmembrane region" description="Helical" evidence="3">
    <location>
        <begin position="28"/>
        <end position="49"/>
    </location>
</feature>
<dbReference type="OrthoDB" id="3945418at2759"/>
<organism evidence="4 5">
    <name type="scientific">Lentinus tigrinus ALCF2SS1-6</name>
    <dbReference type="NCBI Taxonomy" id="1328759"/>
    <lineage>
        <taxon>Eukaryota</taxon>
        <taxon>Fungi</taxon>
        <taxon>Dikarya</taxon>
        <taxon>Basidiomycota</taxon>
        <taxon>Agaricomycotina</taxon>
        <taxon>Agaricomycetes</taxon>
        <taxon>Polyporales</taxon>
        <taxon>Polyporaceae</taxon>
        <taxon>Lentinus</taxon>
    </lineage>
</organism>
<dbReference type="PRINTS" id="PR00463">
    <property type="entry name" value="EP450I"/>
</dbReference>
<evidence type="ECO:0000256" key="1">
    <source>
        <dbReference type="ARBA" id="ARBA00005179"/>
    </source>
</evidence>
<dbReference type="GO" id="GO:0016705">
    <property type="term" value="F:oxidoreductase activity, acting on paired donors, with incorporation or reduction of molecular oxygen"/>
    <property type="evidence" value="ECO:0007669"/>
    <property type="project" value="InterPro"/>
</dbReference>
<feature type="binding site" description="axial binding residue" evidence="2">
    <location>
        <position position="481"/>
    </location>
    <ligand>
        <name>heme</name>
        <dbReference type="ChEBI" id="CHEBI:30413"/>
    </ligand>
    <ligandPart>
        <name>Fe</name>
        <dbReference type="ChEBI" id="CHEBI:18248"/>
    </ligandPart>
</feature>
<dbReference type="GO" id="GO:0005506">
    <property type="term" value="F:iron ion binding"/>
    <property type="evidence" value="ECO:0007669"/>
    <property type="project" value="InterPro"/>
</dbReference>
<keyword evidence="5" id="KW-1185">Reference proteome</keyword>
<name>A0A5C2SVD5_9APHY</name>
<accession>A0A5C2SVD5</accession>
<dbReference type="InterPro" id="IPR036396">
    <property type="entry name" value="Cyt_P450_sf"/>
</dbReference>
<dbReference type="InterPro" id="IPR050121">
    <property type="entry name" value="Cytochrome_P450_monoxygenase"/>
</dbReference>
<keyword evidence="2" id="KW-0408">Iron</keyword>
<dbReference type="Proteomes" id="UP000313359">
    <property type="component" value="Unassembled WGS sequence"/>
</dbReference>
<keyword evidence="3" id="KW-1133">Transmembrane helix</keyword>
<keyword evidence="3" id="KW-0812">Transmembrane</keyword>
<dbReference type="SUPFAM" id="SSF48264">
    <property type="entry name" value="Cytochrome P450"/>
    <property type="match status" value="1"/>
</dbReference>
<evidence type="ECO:0000256" key="2">
    <source>
        <dbReference type="PIRSR" id="PIRSR602401-1"/>
    </source>
</evidence>
<dbReference type="PANTHER" id="PTHR24305">
    <property type="entry name" value="CYTOCHROME P450"/>
    <property type="match status" value="1"/>
</dbReference>
<keyword evidence="2" id="KW-0479">Metal-binding</keyword>
<dbReference type="InterPro" id="IPR002401">
    <property type="entry name" value="Cyt_P450_E_grp-I"/>
</dbReference>
<dbReference type="AlphaFoldDB" id="A0A5C2SVD5"/>
<comment type="cofactor">
    <cofactor evidence="2">
        <name>heme</name>
        <dbReference type="ChEBI" id="CHEBI:30413"/>
    </cofactor>
</comment>
<protein>
    <submittedName>
        <fullName evidence="4">Cytochrome P450</fullName>
    </submittedName>
</protein>
<dbReference type="EMBL" id="ML122250">
    <property type="protein sequence ID" value="RPD67394.1"/>
    <property type="molecule type" value="Genomic_DNA"/>
</dbReference>
<evidence type="ECO:0000313" key="5">
    <source>
        <dbReference type="Proteomes" id="UP000313359"/>
    </source>
</evidence>
<dbReference type="PANTHER" id="PTHR24305:SF218">
    <property type="entry name" value="P450, PUTATIVE (EUROFUNG)-RELATED"/>
    <property type="match status" value="1"/>
</dbReference>
<evidence type="ECO:0000313" key="4">
    <source>
        <dbReference type="EMBL" id="RPD67394.1"/>
    </source>
</evidence>
<keyword evidence="2" id="KW-0349">Heme</keyword>
<dbReference type="Gene3D" id="1.10.630.10">
    <property type="entry name" value="Cytochrome P450"/>
    <property type="match status" value="1"/>
</dbReference>
<dbReference type="InterPro" id="IPR001128">
    <property type="entry name" value="Cyt_P450"/>
</dbReference>
<dbReference type="PRINTS" id="PR00385">
    <property type="entry name" value="P450"/>
</dbReference>